<dbReference type="Proteomes" id="UP000614610">
    <property type="component" value="Unassembled WGS sequence"/>
</dbReference>
<feature type="domain" description="F-box" evidence="1">
    <location>
        <begin position="1"/>
        <end position="45"/>
    </location>
</feature>
<dbReference type="SUPFAM" id="SSF81383">
    <property type="entry name" value="F-box domain"/>
    <property type="match status" value="1"/>
</dbReference>
<dbReference type="Proteomes" id="UP000483672">
    <property type="component" value="Unassembled WGS sequence"/>
</dbReference>
<dbReference type="InterPro" id="IPR036047">
    <property type="entry name" value="F-box-like_dom_sf"/>
</dbReference>
<organism evidence="3 4">
    <name type="scientific">Orbilia oligospora</name>
    <name type="common">Nematode-trapping fungus</name>
    <name type="synonym">Arthrobotrys oligospora</name>
    <dbReference type="NCBI Taxonomy" id="2813651"/>
    <lineage>
        <taxon>Eukaryota</taxon>
        <taxon>Fungi</taxon>
        <taxon>Dikarya</taxon>
        <taxon>Ascomycota</taxon>
        <taxon>Pezizomycotina</taxon>
        <taxon>Orbiliomycetes</taxon>
        <taxon>Orbiliales</taxon>
        <taxon>Orbiliaceae</taxon>
        <taxon>Orbilia</taxon>
    </lineage>
</organism>
<sequence length="435" mass="48800">MNLTNLPSEIHLQIFSYLPQSCIYNLLLTCKQIYPTAHQQLWSCLGFLSTVTAENASSNSNNLNAYSSKQKEDSFHFPSTITKSRFNQYLLPPSRWRILIDPTLNPNSSFNTKINGWGFVKRIILGGFDIVFEDELMDTLREKIEAGDLNPQFIELYLGGKPSLNDYLSYTTDHTYALLYPHKNAPLTAALSLFSAINSHTNTALLNNSKTEYNPPSLTLQIPSSTVLKLDFFPLNTITTLSFGISPTNINHLFDPASQILQIAEYLTAASSSLRSLTINNNHNGIVLLPLQQFSSELKALQQAFTNLKNLTNLKFSFRFFNASLFISPPDNVKVLCYDDFEATKDWWYQLSKAELKNVEWLKIGIRWYHSGISGDNSDAPDVGTFKGKKIKQLYLDGGKSFMPKDLADCVLRVNPGLVEKGKGSFGFKDPGGDV</sequence>
<name>A0A6G1M7K5_ORBOL</name>
<dbReference type="InterPro" id="IPR001810">
    <property type="entry name" value="F-box_dom"/>
</dbReference>
<proteinExistence type="predicted"/>
<evidence type="ECO:0000313" key="3">
    <source>
        <dbReference type="EMBL" id="KAF3213586.1"/>
    </source>
</evidence>
<dbReference type="Gene3D" id="1.20.1280.50">
    <property type="match status" value="1"/>
</dbReference>
<protein>
    <recommendedName>
        <fullName evidence="1">F-box domain-containing protein</fullName>
    </recommendedName>
</protein>
<evidence type="ECO:0000313" key="2">
    <source>
        <dbReference type="EMBL" id="KAF3211258.1"/>
    </source>
</evidence>
<evidence type="ECO:0000313" key="4">
    <source>
        <dbReference type="Proteomes" id="UP000483672"/>
    </source>
</evidence>
<gene>
    <name evidence="3" type="ORF">TWF191_010059</name>
    <name evidence="2" type="ORF">TWF679_006424</name>
</gene>
<evidence type="ECO:0000259" key="1">
    <source>
        <dbReference type="PROSITE" id="PS50181"/>
    </source>
</evidence>
<reference evidence="3 4" key="1">
    <citation type="submission" date="2019-06" db="EMBL/GenBank/DDBJ databases">
        <authorList>
            <person name="Palmer J.M."/>
        </authorList>
    </citation>
    <scope>NUCLEOTIDE SEQUENCE [LARGE SCALE GENOMIC DNA]</scope>
    <source>
        <strain evidence="3 4">TWF191</strain>
        <strain evidence="2">TWF679</strain>
    </source>
</reference>
<accession>A0A6G1M7K5</accession>
<dbReference type="AlphaFoldDB" id="A0A6G1M7K5"/>
<dbReference type="EMBL" id="WIPF01000077">
    <property type="protein sequence ID" value="KAF3213586.1"/>
    <property type="molecule type" value="Genomic_DNA"/>
</dbReference>
<comment type="caution">
    <text evidence="3">The sequence shown here is derived from an EMBL/GenBank/DDBJ whole genome shotgun (WGS) entry which is preliminary data.</text>
</comment>
<dbReference type="PROSITE" id="PS50181">
    <property type="entry name" value="FBOX"/>
    <property type="match status" value="1"/>
</dbReference>
<dbReference type="EMBL" id="WIWT01000034">
    <property type="protein sequence ID" value="KAF3211258.1"/>
    <property type="molecule type" value="Genomic_DNA"/>
</dbReference>
<dbReference type="Pfam" id="PF12937">
    <property type="entry name" value="F-box-like"/>
    <property type="match status" value="1"/>
</dbReference>
<dbReference type="OrthoDB" id="5352779at2759"/>